<dbReference type="Proteomes" id="UP001523219">
    <property type="component" value="Unassembled WGS sequence"/>
</dbReference>
<comment type="caution">
    <text evidence="2">The sequence shown here is derived from an EMBL/GenBank/DDBJ whole genome shotgun (WGS) entry which is preliminary data.</text>
</comment>
<accession>A0ABT0ZL08</accession>
<evidence type="ECO:0000313" key="3">
    <source>
        <dbReference type="Proteomes" id="UP001523219"/>
    </source>
</evidence>
<evidence type="ECO:0000313" key="2">
    <source>
        <dbReference type="EMBL" id="MCN9244241.1"/>
    </source>
</evidence>
<name>A0ABT0ZL08_9ACTN</name>
<keyword evidence="1" id="KW-0472">Membrane</keyword>
<sequence>MTRRGGGVRGLGGLVAALGATAAVLAWSAAPAEAVGKLSPGLALVVANDTGRTTTLRRGDRDFTLLWRLLGPTETRSERVPEAWRQGRYPRVRATVVWGLPGVGGWPQTQRPPGGDVAIDREDQVFLAEDGTAWVRSDPAPDVDDDDIRWRRAPRDVFDRLEKSGLWDPPATEAADASERLRWGAWGLGAGLVLGGGGGYVVRRAADRRGRSPAEPRHELIDL</sequence>
<evidence type="ECO:0000256" key="1">
    <source>
        <dbReference type="SAM" id="Phobius"/>
    </source>
</evidence>
<feature type="transmembrane region" description="Helical" evidence="1">
    <location>
        <begin position="183"/>
        <end position="202"/>
    </location>
</feature>
<reference evidence="2 3" key="1">
    <citation type="submission" date="2022-05" db="EMBL/GenBank/DDBJ databases">
        <title>Streptomyces sp. nov. RY43-2 isolated from soil of a peat swamp forest.</title>
        <authorList>
            <person name="Kanchanasin P."/>
            <person name="Tanasupawat S."/>
            <person name="Phongsopitanun W."/>
        </authorList>
    </citation>
    <scope>NUCLEOTIDE SEQUENCE [LARGE SCALE GENOMIC DNA]</scope>
    <source>
        <strain evidence="2 3">RY43-2</strain>
    </source>
</reference>
<protein>
    <submittedName>
        <fullName evidence="2">Uncharacterized protein</fullName>
    </submittedName>
</protein>
<keyword evidence="3" id="KW-1185">Reference proteome</keyword>
<organism evidence="2 3">
    <name type="scientific">Streptomyces macrolidinus</name>
    <dbReference type="NCBI Taxonomy" id="2952607"/>
    <lineage>
        <taxon>Bacteria</taxon>
        <taxon>Bacillati</taxon>
        <taxon>Actinomycetota</taxon>
        <taxon>Actinomycetes</taxon>
        <taxon>Kitasatosporales</taxon>
        <taxon>Streptomycetaceae</taxon>
        <taxon>Streptomyces</taxon>
    </lineage>
</organism>
<proteinExistence type="predicted"/>
<keyword evidence="1" id="KW-0812">Transmembrane</keyword>
<dbReference type="RefSeq" id="WP_252427997.1">
    <property type="nucleotide sequence ID" value="NZ_JAMWMR010000032.1"/>
</dbReference>
<keyword evidence="1" id="KW-1133">Transmembrane helix</keyword>
<gene>
    <name evidence="2" type="ORF">NGF19_26245</name>
</gene>
<dbReference type="EMBL" id="JAMWMR010000032">
    <property type="protein sequence ID" value="MCN9244241.1"/>
    <property type="molecule type" value="Genomic_DNA"/>
</dbReference>